<proteinExistence type="predicted"/>
<dbReference type="InParanoid" id="A0A6P8ZCU8"/>
<evidence type="ECO:0000313" key="1">
    <source>
        <dbReference type="Proteomes" id="UP000515158"/>
    </source>
</evidence>
<sequence length="135" mass="15314">MAIREKEQKGRKGQAGLVVGGALREAVLRARRADSATDAVLLEMAKADEAGEDVPAYLLEFLQTHRNRQHLEDDFILGYHDDYRERYDGFDQPPPFRQKAKPKAAGKARAVSDLEISEEEAFSTRVFVTTPRRQR</sequence>
<keyword evidence="1" id="KW-1185">Reference proteome</keyword>
<dbReference type="KEGG" id="tpal:117648388"/>
<protein>
    <submittedName>
        <fullName evidence="2">Uncharacterized protein LOC117648388</fullName>
    </submittedName>
</protein>
<dbReference type="RefSeq" id="XP_034246787.1">
    <property type="nucleotide sequence ID" value="XM_034390896.1"/>
</dbReference>
<dbReference type="OrthoDB" id="8193677at2759"/>
<name>A0A6P8ZCU8_THRPL</name>
<dbReference type="AlphaFoldDB" id="A0A6P8ZCU8"/>
<dbReference type="Proteomes" id="UP000515158">
    <property type="component" value="Unplaced"/>
</dbReference>
<organism evidence="2">
    <name type="scientific">Thrips palmi</name>
    <name type="common">Melon thrips</name>
    <dbReference type="NCBI Taxonomy" id="161013"/>
    <lineage>
        <taxon>Eukaryota</taxon>
        <taxon>Metazoa</taxon>
        <taxon>Ecdysozoa</taxon>
        <taxon>Arthropoda</taxon>
        <taxon>Hexapoda</taxon>
        <taxon>Insecta</taxon>
        <taxon>Pterygota</taxon>
        <taxon>Neoptera</taxon>
        <taxon>Paraneoptera</taxon>
        <taxon>Thysanoptera</taxon>
        <taxon>Terebrantia</taxon>
        <taxon>Thripoidea</taxon>
        <taxon>Thripidae</taxon>
        <taxon>Thrips</taxon>
    </lineage>
</organism>
<evidence type="ECO:0000313" key="2">
    <source>
        <dbReference type="RefSeq" id="XP_034246787.1"/>
    </source>
</evidence>
<gene>
    <name evidence="2" type="primary">LOC117648388</name>
</gene>
<dbReference type="GeneID" id="117648388"/>
<reference evidence="2" key="1">
    <citation type="submission" date="2025-08" db="UniProtKB">
        <authorList>
            <consortium name="RefSeq"/>
        </authorList>
    </citation>
    <scope>IDENTIFICATION</scope>
    <source>
        <tissue evidence="2">Total insect</tissue>
    </source>
</reference>
<accession>A0A6P8ZCU8</accession>